<protein>
    <submittedName>
        <fullName evidence="3">Uncharacterized protein</fullName>
    </submittedName>
</protein>
<sequence length="234" mass="24222">MQPLRVVAIPFLITVAQLTIVGARSLGGQNLSIIRLGARQSNPLPVVPAQCKTTCDPVNSLIFSNTCPVSQCCTPSFEMAYFNCIICVGGVANLEDYSAPQNILDRILSDCATRGRALPKLTFPGQNPDRPLSTLPFSGSATHITSLSRSAASNTTTRVNPPITPVGSSGSSSSFTQITITSLSVGTDSTPAPTTSAPAPTGSTISTSAGTRAIKSGQHWASVGLFVVGGLLSW</sequence>
<evidence type="ECO:0000313" key="3">
    <source>
        <dbReference type="EMBL" id="KAF9458000.1"/>
    </source>
</evidence>
<feature type="signal peptide" evidence="2">
    <location>
        <begin position="1"/>
        <end position="23"/>
    </location>
</feature>
<dbReference type="AlphaFoldDB" id="A0A9P5XYH2"/>
<feature type="chain" id="PRO_5040288000" evidence="2">
    <location>
        <begin position="24"/>
        <end position="234"/>
    </location>
</feature>
<reference evidence="3" key="1">
    <citation type="submission" date="2020-11" db="EMBL/GenBank/DDBJ databases">
        <authorList>
            <consortium name="DOE Joint Genome Institute"/>
            <person name="Ahrendt S."/>
            <person name="Riley R."/>
            <person name="Andreopoulos W."/>
            <person name="Labutti K."/>
            <person name="Pangilinan J."/>
            <person name="Ruiz-Duenas F.J."/>
            <person name="Barrasa J.M."/>
            <person name="Sanchez-Garcia M."/>
            <person name="Camarero S."/>
            <person name="Miyauchi S."/>
            <person name="Serrano A."/>
            <person name="Linde D."/>
            <person name="Babiker R."/>
            <person name="Drula E."/>
            <person name="Ayuso-Fernandez I."/>
            <person name="Pacheco R."/>
            <person name="Padilla G."/>
            <person name="Ferreira P."/>
            <person name="Barriuso J."/>
            <person name="Kellner H."/>
            <person name="Castanera R."/>
            <person name="Alfaro M."/>
            <person name="Ramirez L."/>
            <person name="Pisabarro A.G."/>
            <person name="Kuo A."/>
            <person name="Tritt A."/>
            <person name="Lipzen A."/>
            <person name="He G."/>
            <person name="Yan M."/>
            <person name="Ng V."/>
            <person name="Cullen D."/>
            <person name="Martin F."/>
            <person name="Rosso M.-N."/>
            <person name="Henrissat B."/>
            <person name="Hibbett D."/>
            <person name="Martinez A.T."/>
            <person name="Grigoriev I.V."/>
        </authorList>
    </citation>
    <scope>NUCLEOTIDE SEQUENCE</scope>
    <source>
        <strain evidence="3">CBS 247.69</strain>
    </source>
</reference>
<feature type="compositionally biased region" description="Low complexity" evidence="1">
    <location>
        <begin position="186"/>
        <end position="205"/>
    </location>
</feature>
<comment type="caution">
    <text evidence="3">The sequence shown here is derived from an EMBL/GenBank/DDBJ whole genome shotgun (WGS) entry which is preliminary data.</text>
</comment>
<organism evidence="3 4">
    <name type="scientific">Collybia nuda</name>
    <dbReference type="NCBI Taxonomy" id="64659"/>
    <lineage>
        <taxon>Eukaryota</taxon>
        <taxon>Fungi</taxon>
        <taxon>Dikarya</taxon>
        <taxon>Basidiomycota</taxon>
        <taxon>Agaricomycotina</taxon>
        <taxon>Agaricomycetes</taxon>
        <taxon>Agaricomycetidae</taxon>
        <taxon>Agaricales</taxon>
        <taxon>Tricholomatineae</taxon>
        <taxon>Clitocybaceae</taxon>
        <taxon>Collybia</taxon>
    </lineage>
</organism>
<evidence type="ECO:0000256" key="1">
    <source>
        <dbReference type="SAM" id="MobiDB-lite"/>
    </source>
</evidence>
<feature type="region of interest" description="Disordered" evidence="1">
    <location>
        <begin position="184"/>
        <end position="205"/>
    </location>
</feature>
<feature type="region of interest" description="Disordered" evidence="1">
    <location>
        <begin position="148"/>
        <end position="172"/>
    </location>
</feature>
<accession>A0A9P5XYH2</accession>
<dbReference type="EMBL" id="MU150352">
    <property type="protein sequence ID" value="KAF9458000.1"/>
    <property type="molecule type" value="Genomic_DNA"/>
</dbReference>
<name>A0A9P5XYH2_9AGAR</name>
<dbReference type="Proteomes" id="UP000807353">
    <property type="component" value="Unassembled WGS sequence"/>
</dbReference>
<gene>
    <name evidence="3" type="ORF">BDZ94DRAFT_1325830</name>
</gene>
<evidence type="ECO:0000313" key="4">
    <source>
        <dbReference type="Proteomes" id="UP000807353"/>
    </source>
</evidence>
<dbReference type="OrthoDB" id="3030369at2759"/>
<keyword evidence="2" id="KW-0732">Signal</keyword>
<evidence type="ECO:0000256" key="2">
    <source>
        <dbReference type="SAM" id="SignalP"/>
    </source>
</evidence>
<feature type="compositionally biased region" description="Polar residues" evidence="1">
    <location>
        <begin position="148"/>
        <end position="159"/>
    </location>
</feature>
<keyword evidence="4" id="KW-1185">Reference proteome</keyword>
<proteinExistence type="predicted"/>